<evidence type="ECO:0000256" key="2">
    <source>
        <dbReference type="SAM" id="Phobius"/>
    </source>
</evidence>
<organism evidence="3 4">
    <name type="scientific">Streptoalloteichus hindustanus</name>
    <dbReference type="NCBI Taxonomy" id="2017"/>
    <lineage>
        <taxon>Bacteria</taxon>
        <taxon>Bacillati</taxon>
        <taxon>Actinomycetota</taxon>
        <taxon>Actinomycetes</taxon>
        <taxon>Pseudonocardiales</taxon>
        <taxon>Pseudonocardiaceae</taxon>
        <taxon>Streptoalloteichus</taxon>
    </lineage>
</organism>
<feature type="compositionally biased region" description="Polar residues" evidence="1">
    <location>
        <begin position="1"/>
        <end position="11"/>
    </location>
</feature>
<evidence type="ECO:0008006" key="5">
    <source>
        <dbReference type="Google" id="ProtNLM"/>
    </source>
</evidence>
<dbReference type="InterPro" id="IPR011009">
    <property type="entry name" value="Kinase-like_dom_sf"/>
</dbReference>
<gene>
    <name evidence="3" type="ORF">SAMN05444320_101613</name>
</gene>
<dbReference type="SUPFAM" id="SSF56112">
    <property type="entry name" value="Protein kinase-like (PK-like)"/>
    <property type="match status" value="1"/>
</dbReference>
<reference evidence="3 4" key="1">
    <citation type="submission" date="2016-11" db="EMBL/GenBank/DDBJ databases">
        <authorList>
            <person name="Jaros S."/>
            <person name="Januszkiewicz K."/>
            <person name="Wedrychowicz H."/>
        </authorList>
    </citation>
    <scope>NUCLEOTIDE SEQUENCE [LARGE SCALE GENOMIC DNA]</scope>
    <source>
        <strain evidence="3 4">DSM 44523</strain>
    </source>
</reference>
<dbReference type="AlphaFoldDB" id="A0A1M4V299"/>
<evidence type="ECO:0000313" key="4">
    <source>
        <dbReference type="Proteomes" id="UP000184501"/>
    </source>
</evidence>
<keyword evidence="4" id="KW-1185">Reference proteome</keyword>
<accession>A0A1M4V299</accession>
<dbReference type="Gene3D" id="3.30.200.20">
    <property type="entry name" value="Phosphorylase Kinase, domain 1"/>
    <property type="match status" value="1"/>
</dbReference>
<dbReference type="CDD" id="cd13973">
    <property type="entry name" value="PK_MviN-like"/>
    <property type="match status" value="1"/>
</dbReference>
<protein>
    <recommendedName>
        <fullName evidence="5">Peptidoglycan lipid II flippase</fullName>
    </recommendedName>
</protein>
<feature type="transmembrane region" description="Helical" evidence="2">
    <location>
        <begin position="327"/>
        <end position="350"/>
    </location>
</feature>
<dbReference type="STRING" id="2017.SAMN05444320_101613"/>
<feature type="region of interest" description="Disordered" evidence="1">
    <location>
        <begin position="1"/>
        <end position="21"/>
    </location>
</feature>
<evidence type="ECO:0000313" key="3">
    <source>
        <dbReference type="EMBL" id="SHE63008.1"/>
    </source>
</evidence>
<keyword evidence="2" id="KW-0472">Membrane</keyword>
<sequence>MSGKPTESVTPRQDGGVPSRVGLPAGAILGEGRYRLLARLGADHRAHAEFWRARDGALSRDVAMTVLVSGSEESAAGGAASASGNAEVVARTRKTLERTSHIGGFIHPGMARVLDVLPAGKGDPPGVLGIIVAEWTQGHDLVDLVADGPLPAGTAARLLEPLAAAVEAAHHVGLVLGADHPQRIRVTPEGELRLAFPAPRPEATPRDDVRGVGAALYLMLTGRWALPGGPNSLPAAPTGPDGTIVAPRTLQPAVPHQLSAIAVRSLVDTSVGGVRTGAAILQVLEQAAAAEAETAMMRAIEERGEPAELTPAEAKEKARERVRRRKLVAGVMVLALATAAVLIFVVMSAVDMFAGDKKHTTPPLVVGQSHGGNAAPPVGPVVEVASAEIYNVKGTPDNRDQVARVVDGDPESRWRTDSYRQQFPALKPGIGVQFRLKEPTALSKLVVESPSQGTVVEVRAATGRNPRLDDTRVIGQARLDQRQTDVQITSAEPVQHVILWITELAGAPSGGNLSEIAEVKIYSRG</sequence>
<dbReference type="EMBL" id="FQVN01000001">
    <property type="protein sequence ID" value="SHE63008.1"/>
    <property type="molecule type" value="Genomic_DNA"/>
</dbReference>
<dbReference type="Proteomes" id="UP000184501">
    <property type="component" value="Unassembled WGS sequence"/>
</dbReference>
<name>A0A1M4V299_STRHI</name>
<keyword evidence="2" id="KW-0812">Transmembrane</keyword>
<evidence type="ECO:0000256" key="1">
    <source>
        <dbReference type="SAM" id="MobiDB-lite"/>
    </source>
</evidence>
<dbReference type="RefSeq" id="WP_073479744.1">
    <property type="nucleotide sequence ID" value="NZ_FQVN01000001.1"/>
</dbReference>
<dbReference type="Gene3D" id="1.10.510.10">
    <property type="entry name" value="Transferase(Phosphotransferase) domain 1"/>
    <property type="match status" value="1"/>
</dbReference>
<keyword evidence="2" id="KW-1133">Transmembrane helix</keyword>
<proteinExistence type="predicted"/>